<organism evidence="2 3">
    <name type="scientific">Anaeromyxobacter oryzae</name>
    <dbReference type="NCBI Taxonomy" id="2918170"/>
    <lineage>
        <taxon>Bacteria</taxon>
        <taxon>Pseudomonadati</taxon>
        <taxon>Myxococcota</taxon>
        <taxon>Myxococcia</taxon>
        <taxon>Myxococcales</taxon>
        <taxon>Cystobacterineae</taxon>
        <taxon>Anaeromyxobacteraceae</taxon>
        <taxon>Anaeromyxobacter</taxon>
    </lineage>
</organism>
<feature type="compositionally biased region" description="Low complexity" evidence="1">
    <location>
        <begin position="196"/>
        <end position="207"/>
    </location>
</feature>
<name>A0ABM7WQ35_9BACT</name>
<protein>
    <submittedName>
        <fullName evidence="2">Uncharacterized protein</fullName>
    </submittedName>
</protein>
<sequence length="220" mass="22988">MFLLSPANAGGERMALVLSARARFALARAVQGEGAPIGEVFRFASGLYFRGKLAYALAFARPPAGVPGALVIAPGAGLVPSDAPVRATDLRAFASIPVDAREPRFRAPLERDARLLAEAVGDEGEVVLLGSVASPKYVEPLLAILGARLLFPPDFVGRGDMSRGGLLLRAVRAGAELPYGPVAGAVLHGPRPPRLAPLRGARALDAPARPRRPDAARRRG</sequence>
<gene>
    <name evidence="2" type="ORF">AMOR_05750</name>
</gene>
<feature type="compositionally biased region" description="Basic and acidic residues" evidence="1">
    <location>
        <begin position="211"/>
        <end position="220"/>
    </location>
</feature>
<dbReference type="EMBL" id="AP025591">
    <property type="protein sequence ID" value="BDG01579.1"/>
    <property type="molecule type" value="Genomic_DNA"/>
</dbReference>
<accession>A0ABM7WQ35</accession>
<evidence type="ECO:0000313" key="2">
    <source>
        <dbReference type="EMBL" id="BDG01579.1"/>
    </source>
</evidence>
<feature type="region of interest" description="Disordered" evidence="1">
    <location>
        <begin position="190"/>
        <end position="220"/>
    </location>
</feature>
<keyword evidence="3" id="KW-1185">Reference proteome</keyword>
<evidence type="ECO:0000313" key="3">
    <source>
        <dbReference type="Proteomes" id="UP001162891"/>
    </source>
</evidence>
<evidence type="ECO:0000256" key="1">
    <source>
        <dbReference type="SAM" id="MobiDB-lite"/>
    </source>
</evidence>
<dbReference type="Proteomes" id="UP001162891">
    <property type="component" value="Chromosome"/>
</dbReference>
<reference evidence="3" key="1">
    <citation type="journal article" date="2022" name="Int. J. Syst. Evol. Microbiol.">
        <title>Anaeromyxobacter oryzae sp. nov., Anaeromyxobacter diazotrophicus sp. nov. and Anaeromyxobacter paludicola sp. nov., isolated from paddy soils.</title>
        <authorList>
            <person name="Itoh H."/>
            <person name="Xu Z."/>
            <person name="Mise K."/>
            <person name="Masuda Y."/>
            <person name="Ushijima N."/>
            <person name="Hayakawa C."/>
            <person name="Shiratori Y."/>
            <person name="Senoo K."/>
        </authorList>
    </citation>
    <scope>NUCLEOTIDE SEQUENCE [LARGE SCALE GENOMIC DNA]</scope>
    <source>
        <strain evidence="3">Red232</strain>
    </source>
</reference>
<proteinExistence type="predicted"/>